<gene>
    <name evidence="1" type="ORF">HU200_013423</name>
</gene>
<evidence type="ECO:0000313" key="1">
    <source>
        <dbReference type="EMBL" id="KAF8745904.1"/>
    </source>
</evidence>
<dbReference type="EMBL" id="JACEFO010001228">
    <property type="protein sequence ID" value="KAF8745904.1"/>
    <property type="molecule type" value="Genomic_DNA"/>
</dbReference>
<dbReference type="Proteomes" id="UP000636709">
    <property type="component" value="Unassembled WGS sequence"/>
</dbReference>
<organism evidence="1 2">
    <name type="scientific">Digitaria exilis</name>
    <dbReference type="NCBI Taxonomy" id="1010633"/>
    <lineage>
        <taxon>Eukaryota</taxon>
        <taxon>Viridiplantae</taxon>
        <taxon>Streptophyta</taxon>
        <taxon>Embryophyta</taxon>
        <taxon>Tracheophyta</taxon>
        <taxon>Spermatophyta</taxon>
        <taxon>Magnoliopsida</taxon>
        <taxon>Liliopsida</taxon>
        <taxon>Poales</taxon>
        <taxon>Poaceae</taxon>
        <taxon>PACMAD clade</taxon>
        <taxon>Panicoideae</taxon>
        <taxon>Panicodae</taxon>
        <taxon>Paniceae</taxon>
        <taxon>Anthephorinae</taxon>
        <taxon>Digitaria</taxon>
    </lineage>
</organism>
<reference evidence="1" key="1">
    <citation type="submission" date="2020-07" db="EMBL/GenBank/DDBJ databases">
        <title>Genome sequence and genetic diversity analysis of an under-domesticated orphan crop, white fonio (Digitaria exilis).</title>
        <authorList>
            <person name="Bennetzen J.L."/>
            <person name="Chen S."/>
            <person name="Ma X."/>
            <person name="Wang X."/>
            <person name="Yssel A.E.J."/>
            <person name="Chaluvadi S.R."/>
            <person name="Johnson M."/>
            <person name="Gangashetty P."/>
            <person name="Hamidou F."/>
            <person name="Sanogo M.D."/>
            <person name="Zwaenepoel A."/>
            <person name="Wallace J."/>
            <person name="Van De Peer Y."/>
            <person name="Van Deynze A."/>
        </authorList>
    </citation>
    <scope>NUCLEOTIDE SEQUENCE</scope>
    <source>
        <tissue evidence="1">Leaves</tissue>
    </source>
</reference>
<name>A0A835FDF0_9POAL</name>
<evidence type="ECO:0000313" key="2">
    <source>
        <dbReference type="Proteomes" id="UP000636709"/>
    </source>
</evidence>
<proteinExistence type="predicted"/>
<keyword evidence="2" id="KW-1185">Reference proteome</keyword>
<comment type="caution">
    <text evidence="1">The sequence shown here is derived from an EMBL/GenBank/DDBJ whole genome shotgun (WGS) entry which is preliminary data.</text>
</comment>
<accession>A0A835FDF0</accession>
<dbReference type="OrthoDB" id="677550at2759"/>
<dbReference type="AlphaFoldDB" id="A0A835FDF0"/>
<protein>
    <submittedName>
        <fullName evidence="1">Uncharacterized protein</fullName>
    </submittedName>
</protein>
<sequence>MVGDPATSRLHNDYTKGKVTAGMVDLPSEPDARSKQKGFDSLFALVSWQLWKERNARVFRGAESQPAELLRRIQKEGEDWISAGAKHLGCLFTE</sequence>